<comment type="caution">
    <text evidence="1">The sequence shown here is derived from an EMBL/GenBank/DDBJ whole genome shotgun (WGS) entry which is preliminary data.</text>
</comment>
<evidence type="ECO:0000313" key="1">
    <source>
        <dbReference type="EMBL" id="RNA14713.1"/>
    </source>
</evidence>
<proteinExistence type="predicted"/>
<dbReference type="Proteomes" id="UP000276133">
    <property type="component" value="Unassembled WGS sequence"/>
</dbReference>
<organism evidence="1 2">
    <name type="scientific">Brachionus plicatilis</name>
    <name type="common">Marine rotifer</name>
    <name type="synonym">Brachionus muelleri</name>
    <dbReference type="NCBI Taxonomy" id="10195"/>
    <lineage>
        <taxon>Eukaryota</taxon>
        <taxon>Metazoa</taxon>
        <taxon>Spiralia</taxon>
        <taxon>Gnathifera</taxon>
        <taxon>Rotifera</taxon>
        <taxon>Eurotatoria</taxon>
        <taxon>Monogononta</taxon>
        <taxon>Pseudotrocha</taxon>
        <taxon>Ploima</taxon>
        <taxon>Brachionidae</taxon>
        <taxon>Brachionus</taxon>
    </lineage>
</organism>
<protein>
    <submittedName>
        <fullName evidence="1">Uncharacterized protein</fullName>
    </submittedName>
</protein>
<name>A0A3M7QTU9_BRAPC</name>
<accession>A0A3M7QTU9</accession>
<gene>
    <name evidence="1" type="ORF">BpHYR1_030451</name>
</gene>
<reference evidence="1 2" key="1">
    <citation type="journal article" date="2018" name="Sci. Rep.">
        <title>Genomic signatures of local adaptation to the degree of environmental predictability in rotifers.</title>
        <authorList>
            <person name="Franch-Gras L."/>
            <person name="Hahn C."/>
            <person name="Garcia-Roger E.M."/>
            <person name="Carmona M.J."/>
            <person name="Serra M."/>
            <person name="Gomez A."/>
        </authorList>
    </citation>
    <scope>NUCLEOTIDE SEQUENCE [LARGE SCALE GENOMIC DNA]</scope>
    <source>
        <strain evidence="1">HYR1</strain>
    </source>
</reference>
<sequence length="97" mass="11512">MIEFIKNVFQVDLESRIAEVYSYQIELMLKLNEKKTNFEKNKILNDSTKSCSNFCKISKKLNPKIHFNDILKNLSENLKFKSYSQITTAEEKFLIIR</sequence>
<keyword evidence="2" id="KW-1185">Reference proteome</keyword>
<dbReference type="EMBL" id="REGN01005119">
    <property type="protein sequence ID" value="RNA14713.1"/>
    <property type="molecule type" value="Genomic_DNA"/>
</dbReference>
<dbReference type="AlphaFoldDB" id="A0A3M7QTU9"/>
<evidence type="ECO:0000313" key="2">
    <source>
        <dbReference type="Proteomes" id="UP000276133"/>
    </source>
</evidence>